<dbReference type="EMBL" id="CAID01000009">
    <property type="protein sequence ID" value="CEF99035.1"/>
    <property type="molecule type" value="Genomic_DNA"/>
</dbReference>
<dbReference type="SMART" id="SM00698">
    <property type="entry name" value="MORN"/>
    <property type="match status" value="12"/>
</dbReference>
<feature type="compositionally biased region" description="Basic residues" evidence="3">
    <location>
        <begin position="733"/>
        <end position="743"/>
    </location>
</feature>
<dbReference type="SUPFAM" id="SSF81296">
    <property type="entry name" value="E set domains"/>
    <property type="match status" value="2"/>
</dbReference>
<dbReference type="KEGG" id="ota:OT_ostta09g01910"/>
<dbReference type="Proteomes" id="UP000009170">
    <property type="component" value="Unassembled WGS sequence"/>
</dbReference>
<dbReference type="Gene3D" id="2.60.40.10">
    <property type="entry name" value="Immunoglobulins"/>
    <property type="match status" value="2"/>
</dbReference>
<evidence type="ECO:0000256" key="3">
    <source>
        <dbReference type="SAM" id="MobiDB-lite"/>
    </source>
</evidence>
<dbReference type="InterPro" id="IPR017868">
    <property type="entry name" value="Filamin/ABP280_repeat-like"/>
</dbReference>
<keyword evidence="1" id="KW-0677">Repeat</keyword>
<feature type="region of interest" description="Disordered" evidence="3">
    <location>
        <begin position="660"/>
        <end position="682"/>
    </location>
</feature>
<dbReference type="GeneID" id="9831753"/>
<feature type="compositionally biased region" description="Basic and acidic residues" evidence="3">
    <location>
        <begin position="709"/>
        <end position="720"/>
    </location>
</feature>
<dbReference type="PANTHER" id="PTHR43215:SF14">
    <property type="entry name" value="RADIAL SPOKE HEAD 1 HOMOLOG"/>
    <property type="match status" value="1"/>
</dbReference>
<organism evidence="4 5">
    <name type="scientific">Ostreococcus tauri</name>
    <name type="common">Marine green alga</name>
    <dbReference type="NCBI Taxonomy" id="70448"/>
    <lineage>
        <taxon>Eukaryota</taxon>
        <taxon>Viridiplantae</taxon>
        <taxon>Chlorophyta</taxon>
        <taxon>Mamiellophyceae</taxon>
        <taxon>Mamiellales</taxon>
        <taxon>Bathycoccaceae</taxon>
        <taxon>Ostreococcus</taxon>
    </lineage>
</organism>
<dbReference type="AlphaFoldDB" id="A0A090M469"/>
<evidence type="ECO:0000256" key="1">
    <source>
        <dbReference type="ARBA" id="ARBA00022737"/>
    </source>
</evidence>
<dbReference type="SMART" id="SM00557">
    <property type="entry name" value="IG_FLMN"/>
    <property type="match status" value="2"/>
</dbReference>
<evidence type="ECO:0000256" key="2">
    <source>
        <dbReference type="PROSITE-ProRule" id="PRU00087"/>
    </source>
</evidence>
<dbReference type="Gene3D" id="2.20.110.10">
    <property type="entry name" value="Histone H3 K4-specific methyltransferase SET7/9 N-terminal domain"/>
    <property type="match status" value="5"/>
</dbReference>
<name>A0A090M469_OSTTA</name>
<dbReference type="InterPro" id="IPR013783">
    <property type="entry name" value="Ig-like_fold"/>
</dbReference>
<dbReference type="Pfam" id="PF00630">
    <property type="entry name" value="Filamin"/>
    <property type="match status" value="2"/>
</dbReference>
<comment type="caution">
    <text evidence="4">The sequence shown here is derived from an EMBL/GenBank/DDBJ whole genome shotgun (WGS) entry which is preliminary data.</text>
</comment>
<dbReference type="PROSITE" id="PS50194">
    <property type="entry name" value="FILAMIN_REPEAT"/>
    <property type="match status" value="2"/>
</dbReference>
<dbReference type="OrthoDB" id="270720at2759"/>
<feature type="region of interest" description="Disordered" evidence="3">
    <location>
        <begin position="1"/>
        <end position="42"/>
    </location>
</feature>
<reference evidence="5" key="1">
    <citation type="journal article" date="2006" name="Proc. Natl. Acad. Sci. U.S.A.">
        <title>Genome analysis of the smallest free-living eukaryote Ostreococcus tauri unveils many unique features.</title>
        <authorList>
            <person name="Derelle E."/>
            <person name="Ferraz C."/>
            <person name="Rombauts S."/>
            <person name="Rouze P."/>
            <person name="Worden A.Z."/>
            <person name="Robbens S."/>
            <person name="Partensky F."/>
            <person name="Degroeve S."/>
            <person name="Echeynie S."/>
            <person name="Cooke R."/>
            <person name="Saeys Y."/>
            <person name="Wuyts J."/>
            <person name="Jabbari K."/>
            <person name="Bowler C."/>
            <person name="Panaud O."/>
            <person name="Piegu B."/>
            <person name="Ball S.G."/>
            <person name="Ral J.-P."/>
            <person name="Bouget F.-Y."/>
            <person name="Piganeau G."/>
            <person name="De Baets B."/>
            <person name="Picard A."/>
            <person name="Delseny M."/>
            <person name="Demaille J."/>
            <person name="Van de Peer Y."/>
            <person name="Moreau H."/>
        </authorList>
    </citation>
    <scope>NUCLEOTIDE SEQUENCE [LARGE SCALE GENOMIC DNA]</scope>
    <source>
        <strain evidence="5">OTTH 0595 / CCAP 157/2 / RCC745</strain>
    </source>
</reference>
<dbReference type="RefSeq" id="XP_022839609.1">
    <property type="nucleotide sequence ID" value="XM_022983334.1"/>
</dbReference>
<proteinExistence type="predicted"/>
<accession>A0A090M469</accession>
<dbReference type="GO" id="GO:0016020">
    <property type="term" value="C:membrane"/>
    <property type="evidence" value="ECO:0007669"/>
    <property type="project" value="UniProtKB-ARBA"/>
</dbReference>
<gene>
    <name evidence="4" type="ORF">OT_ostta09g01910</name>
</gene>
<dbReference type="SUPFAM" id="SSF82185">
    <property type="entry name" value="Histone H3 K4-specific methyltransferase SET7/9 N-terminal domain"/>
    <property type="match status" value="3"/>
</dbReference>
<dbReference type="Pfam" id="PF02493">
    <property type="entry name" value="MORN"/>
    <property type="match status" value="12"/>
</dbReference>
<feature type="region of interest" description="Disordered" evidence="3">
    <location>
        <begin position="708"/>
        <end position="743"/>
    </location>
</feature>
<dbReference type="GO" id="GO:0005829">
    <property type="term" value="C:cytosol"/>
    <property type="evidence" value="ECO:0007669"/>
    <property type="project" value="TreeGrafter"/>
</dbReference>
<protein>
    <submittedName>
        <fullName evidence="4">MORN motif</fullName>
    </submittedName>
</protein>
<dbReference type="FunFam" id="2.20.110.10:FF:000002">
    <property type="entry name" value="Phosphatidylinositol 4-phosphate 5-kinase 8"/>
    <property type="match status" value="1"/>
</dbReference>
<sequence>MRIRELSDGEDGDDGDADRTPETDGTEADGEETTRGKTTAAMREMVERLRVMGREMARSTGIVDAEDARAMEEMEPRYYESRKLEYTNGDSYEGECVNETRHGRGRHECATGDVYDGGWRDDKRHGRGKMIFASGLTYEGDWEDDKTCGRGACTYVNGDAYDGEWKNDHRWGWGSQRFANGDAYEGEWVDDVIEGRGLYTFVDGATFNGTTLSGLRVRGRFANKDDSVEYDGEWKNDLRHGRGKFVLAGAYKYIGQWQDDFRHGRGKCEFADGSSYDGEWVNDEFHGQGELKTAIYDYVGAFESGKRHGNGVCKFTDQTCEYRGEYQEGLEHGKGKRLYADGSMYQGEWQDGKRHGKGACAYANGDEYQGEWANDERHGYGVCVFSDGTKYRGEWERDRWCQSSADPDFTRVFGPGVVKATAGVAATIGIEARDELKNKRLSGGDVFAVRLTLLGSLDSDDDPVVEHGTVMDNGDGTYVAYYTCTVAGAYSCEVVIGNDEQCGQSPYDVVVEPSTANAKHCVLSGEGMRRARVRKLAEFFVDARDEFDNDVRGELCEQLPLHVTITDVNGHEVSTVDGIQIEDTGDGRFVVAYSPSAPGFYRLIVSCQDVLMGSSPYALRVFDDDEQEDDAFVADGSIAPAPNDLIRDWERIAKTDFTHDGDDFGWDSEPSDNETEEERILRENPDMAVVSNYEDLYKVGRLHKRMKEKRAAEQAKKLADVKASSTPCPSRERRPRSRRRRNL</sequence>
<keyword evidence="5" id="KW-1185">Reference proteome</keyword>
<dbReference type="InterPro" id="IPR014756">
    <property type="entry name" value="Ig_E-set"/>
</dbReference>
<dbReference type="InParanoid" id="A0A090M469"/>
<feature type="repeat" description="Filamin" evidence="2">
    <location>
        <begin position="402"/>
        <end position="511"/>
    </location>
</feature>
<dbReference type="InterPro" id="IPR003409">
    <property type="entry name" value="MORN"/>
</dbReference>
<evidence type="ECO:0000313" key="4">
    <source>
        <dbReference type="EMBL" id="CEF99035.1"/>
    </source>
</evidence>
<reference evidence="4 5" key="2">
    <citation type="journal article" date="2014" name="BMC Genomics">
        <title>An improved genome of the model marine alga Ostreococcus tauri unfolds by assessing Illumina de novo assemblies.</title>
        <authorList>
            <person name="Blanc-Mathieu R."/>
            <person name="Verhelst B."/>
            <person name="Derelle E."/>
            <person name="Rombauts S."/>
            <person name="Bouget F.Y."/>
            <person name="Carre I."/>
            <person name="Chateau A."/>
            <person name="Eyre-Walker A."/>
            <person name="Grimsley N."/>
            <person name="Moreau H."/>
            <person name="Piegu B."/>
            <person name="Rivals E."/>
            <person name="Schackwitz W."/>
            <person name="Van de Peer Y."/>
            <person name="Piganeau G."/>
        </authorList>
    </citation>
    <scope>NUCLEOTIDE SEQUENCE [LARGE SCALE GENOMIC DNA]</scope>
    <source>
        <strain evidence="5">OTTH 0595 / CCAP 157/2 / RCC745</strain>
    </source>
</reference>
<dbReference type="InterPro" id="IPR001298">
    <property type="entry name" value="Filamin/ABP280_rpt"/>
</dbReference>
<dbReference type="PANTHER" id="PTHR43215">
    <property type="entry name" value="RADIAL SPOKE HEAD 1 HOMOLOG"/>
    <property type="match status" value="1"/>
</dbReference>
<feature type="compositionally biased region" description="Acidic residues" evidence="3">
    <location>
        <begin position="663"/>
        <end position="677"/>
    </location>
</feature>
<feature type="repeat" description="Filamin" evidence="2">
    <location>
        <begin position="513"/>
        <end position="621"/>
    </location>
</feature>
<evidence type="ECO:0000313" key="5">
    <source>
        <dbReference type="Proteomes" id="UP000009170"/>
    </source>
</evidence>